<protein>
    <submittedName>
        <fullName evidence="1">Uncharacterized protein</fullName>
    </submittedName>
</protein>
<dbReference type="Proteomes" id="UP000005237">
    <property type="component" value="Unassembled WGS sequence"/>
</dbReference>
<reference evidence="1" key="2">
    <citation type="submission" date="2022-06" db="UniProtKB">
        <authorList>
            <consortium name="EnsemblMetazoa"/>
        </authorList>
    </citation>
    <scope>IDENTIFICATION</scope>
    <source>
        <strain evidence="1">DF5081</strain>
    </source>
</reference>
<dbReference type="AlphaFoldDB" id="A0A8R1E720"/>
<proteinExistence type="predicted"/>
<sequence>MRTSTNYSVGCSRTTNSYYSIVIWTPVENALPLTVRKCEDIGHAHETHYEYYSIETHWILKETFAIYKLNEQFCDKDLTHCLSKAFEHVDIRNFCWIDRIENCSLRSVHKSKEAISHAYARQLPAGLSVYGSFRRRDEYDHQNNKTHTIALDWGLYYFSIGNS</sequence>
<accession>A0A8R1E720</accession>
<reference evidence="2" key="1">
    <citation type="submission" date="2010-08" db="EMBL/GenBank/DDBJ databases">
        <authorList>
            <consortium name="Caenorhabditis japonica Sequencing Consortium"/>
            <person name="Wilson R.K."/>
        </authorList>
    </citation>
    <scope>NUCLEOTIDE SEQUENCE [LARGE SCALE GENOMIC DNA]</scope>
    <source>
        <strain evidence="2">DF5081</strain>
    </source>
</reference>
<organism evidence="1 2">
    <name type="scientific">Caenorhabditis japonica</name>
    <dbReference type="NCBI Taxonomy" id="281687"/>
    <lineage>
        <taxon>Eukaryota</taxon>
        <taxon>Metazoa</taxon>
        <taxon>Ecdysozoa</taxon>
        <taxon>Nematoda</taxon>
        <taxon>Chromadorea</taxon>
        <taxon>Rhabditida</taxon>
        <taxon>Rhabditina</taxon>
        <taxon>Rhabditomorpha</taxon>
        <taxon>Rhabditoidea</taxon>
        <taxon>Rhabditidae</taxon>
        <taxon>Peloderinae</taxon>
        <taxon>Caenorhabditis</taxon>
    </lineage>
</organism>
<evidence type="ECO:0000313" key="2">
    <source>
        <dbReference type="Proteomes" id="UP000005237"/>
    </source>
</evidence>
<evidence type="ECO:0000313" key="1">
    <source>
        <dbReference type="EnsemblMetazoa" id="CJA24928.1"/>
    </source>
</evidence>
<name>A0A8R1E720_CAEJA</name>
<keyword evidence="2" id="KW-1185">Reference proteome</keyword>
<dbReference type="EnsemblMetazoa" id="CJA24928.1">
    <property type="protein sequence ID" value="CJA24928.1"/>
    <property type="gene ID" value="WBGene00180500"/>
</dbReference>